<dbReference type="PROSITE" id="PS51819">
    <property type="entry name" value="VOC"/>
    <property type="match status" value="1"/>
</dbReference>
<dbReference type="Gene3D" id="3.10.180.10">
    <property type="entry name" value="2,3-Dihydroxybiphenyl 1,2-Dioxygenase, domain 1"/>
    <property type="match status" value="1"/>
</dbReference>
<evidence type="ECO:0000259" key="1">
    <source>
        <dbReference type="PROSITE" id="PS51819"/>
    </source>
</evidence>
<dbReference type="Pfam" id="PF00903">
    <property type="entry name" value="Glyoxalase"/>
    <property type="match status" value="1"/>
</dbReference>
<reference evidence="2" key="1">
    <citation type="submission" date="2022-06" db="EMBL/GenBank/DDBJ databases">
        <title>Complete genome sequence of Streptomyces nigrescens HEK616.</title>
        <authorList>
            <person name="Asamizu S."/>
            <person name="Onaka H."/>
        </authorList>
    </citation>
    <scope>NUCLEOTIDE SEQUENCE</scope>
    <source>
        <strain evidence="2">HEK616</strain>
    </source>
</reference>
<dbReference type="InterPro" id="IPR037523">
    <property type="entry name" value="VOC_core"/>
</dbReference>
<dbReference type="Proteomes" id="UP001059597">
    <property type="component" value="Chromosome"/>
</dbReference>
<proteinExistence type="predicted"/>
<organism evidence="2 3">
    <name type="scientific">Streptomyces nigrescens</name>
    <dbReference type="NCBI Taxonomy" id="1920"/>
    <lineage>
        <taxon>Bacteria</taxon>
        <taxon>Bacillati</taxon>
        <taxon>Actinomycetota</taxon>
        <taxon>Actinomycetes</taxon>
        <taxon>Kitasatosporales</taxon>
        <taxon>Streptomycetaceae</taxon>
        <taxon>Streptomyces</taxon>
    </lineage>
</organism>
<sequence>MNQHNADILSRAQVATRLPAQDLARARRFYSEKLGLDPVDERPGGLLYRCGDTEFVVFRSTGASPGTFTQMAWVVDDIDTTVALLRRRGVVFVEVDVPGFRTENGIADIPGNYPTKHAHAERGAWFHDSEGNLLGIGQPIA</sequence>
<evidence type="ECO:0000313" key="3">
    <source>
        <dbReference type="Proteomes" id="UP001059597"/>
    </source>
</evidence>
<dbReference type="InterPro" id="IPR029068">
    <property type="entry name" value="Glyas_Bleomycin-R_OHBP_Dase"/>
</dbReference>
<dbReference type="InterPro" id="IPR004360">
    <property type="entry name" value="Glyas_Fos-R_dOase_dom"/>
</dbReference>
<keyword evidence="3" id="KW-1185">Reference proteome</keyword>
<accession>A0ABM8A2G1</accession>
<name>A0ABM8A2G1_STRNI</name>
<dbReference type="EMBL" id="AP026073">
    <property type="protein sequence ID" value="BDM72838.1"/>
    <property type="molecule type" value="Genomic_DNA"/>
</dbReference>
<dbReference type="SUPFAM" id="SSF54593">
    <property type="entry name" value="Glyoxalase/Bleomycin resistance protein/Dihydroxybiphenyl dioxygenase"/>
    <property type="match status" value="1"/>
</dbReference>
<gene>
    <name evidence="2" type="ORF">HEK616_63250</name>
</gene>
<protein>
    <submittedName>
        <fullName evidence="2">Glyoxalase</fullName>
    </submittedName>
</protein>
<feature type="domain" description="VOC" evidence="1">
    <location>
        <begin position="10"/>
        <end position="139"/>
    </location>
</feature>
<dbReference type="CDD" id="cd06587">
    <property type="entry name" value="VOC"/>
    <property type="match status" value="1"/>
</dbReference>
<dbReference type="RefSeq" id="WP_261956181.1">
    <property type="nucleotide sequence ID" value="NZ_AP026073.1"/>
</dbReference>
<evidence type="ECO:0000313" key="2">
    <source>
        <dbReference type="EMBL" id="BDM72838.1"/>
    </source>
</evidence>